<gene>
    <name evidence="3" type="ORF">S7711_07035</name>
</gene>
<keyword evidence="2" id="KW-1133">Transmembrane helix</keyword>
<protein>
    <submittedName>
        <fullName evidence="3">Uncharacterized protein</fullName>
    </submittedName>
</protein>
<evidence type="ECO:0000313" key="4">
    <source>
        <dbReference type="Proteomes" id="UP000028045"/>
    </source>
</evidence>
<dbReference type="OrthoDB" id="10357476at2759"/>
<keyword evidence="2" id="KW-0472">Membrane</keyword>
<evidence type="ECO:0000256" key="1">
    <source>
        <dbReference type="SAM" id="MobiDB-lite"/>
    </source>
</evidence>
<dbReference type="Proteomes" id="UP000028045">
    <property type="component" value="Unassembled WGS sequence"/>
</dbReference>
<dbReference type="AlphaFoldDB" id="A0A084ASK4"/>
<feature type="region of interest" description="Disordered" evidence="1">
    <location>
        <begin position="278"/>
        <end position="311"/>
    </location>
</feature>
<organism evidence="3 4">
    <name type="scientific">Stachybotrys chartarum (strain CBS 109288 / IBT 7711)</name>
    <name type="common">Toxic black mold</name>
    <name type="synonym">Stilbospora chartarum</name>
    <dbReference type="NCBI Taxonomy" id="1280523"/>
    <lineage>
        <taxon>Eukaryota</taxon>
        <taxon>Fungi</taxon>
        <taxon>Dikarya</taxon>
        <taxon>Ascomycota</taxon>
        <taxon>Pezizomycotina</taxon>
        <taxon>Sordariomycetes</taxon>
        <taxon>Hypocreomycetidae</taxon>
        <taxon>Hypocreales</taxon>
        <taxon>Stachybotryaceae</taxon>
        <taxon>Stachybotrys</taxon>
    </lineage>
</organism>
<feature type="transmembrane region" description="Helical" evidence="2">
    <location>
        <begin position="189"/>
        <end position="214"/>
    </location>
</feature>
<sequence length="311" mass="32525">MADRPTSGNDGFIGYVTEDGTSVTELACPTSGNELRQEGRFLYCNRSGVFTGEIGVGCIDDVWYYSSTSRSTASGSVSEFASTWIRTCGWGCMTATIYDDASPTAASRLLIGCENSFGLESTSYTAAYVQTTGGESMKPYTTSYTNIHSPSRSTAVSSTTSAATSTSTSSQPPPSRSSDPVDNGGGPNVGLIVGAVVGSVAGLALIIGLVILAYRMGRKRSNNNNGGGEAQAGGLSNIPRPSIIWTRKGTPSNVPSQMGPPQNKEAVPMMAQTHIPSQELGTSHEHAGWAASQPQAYPQEMYAPAPTQRYG</sequence>
<dbReference type="HOGENOM" id="CLU_894797_0_0_1"/>
<name>A0A084ASK4_STACB</name>
<keyword evidence="2" id="KW-0812">Transmembrane</keyword>
<reference evidence="3 4" key="1">
    <citation type="journal article" date="2014" name="BMC Genomics">
        <title>Comparative genome sequencing reveals chemotype-specific gene clusters in the toxigenic black mold Stachybotrys.</title>
        <authorList>
            <person name="Semeiks J."/>
            <person name="Borek D."/>
            <person name="Otwinowski Z."/>
            <person name="Grishin N.V."/>
        </authorList>
    </citation>
    <scope>NUCLEOTIDE SEQUENCE [LARGE SCALE GENOMIC DNA]</scope>
    <source>
        <strain evidence="4">CBS 109288 / IBT 7711</strain>
    </source>
</reference>
<dbReference type="EMBL" id="KL648584">
    <property type="protein sequence ID" value="KEY68283.1"/>
    <property type="molecule type" value="Genomic_DNA"/>
</dbReference>
<feature type="region of interest" description="Disordered" evidence="1">
    <location>
        <begin position="141"/>
        <end position="183"/>
    </location>
</feature>
<evidence type="ECO:0000256" key="2">
    <source>
        <dbReference type="SAM" id="Phobius"/>
    </source>
</evidence>
<accession>A0A084ASK4</accession>
<evidence type="ECO:0000313" key="3">
    <source>
        <dbReference type="EMBL" id="KEY68283.1"/>
    </source>
</evidence>
<feature type="compositionally biased region" description="Low complexity" evidence="1">
    <location>
        <begin position="149"/>
        <end position="170"/>
    </location>
</feature>
<keyword evidence="4" id="KW-1185">Reference proteome</keyword>
<proteinExistence type="predicted"/>